<proteinExistence type="predicted"/>
<sequence length="412" mass="46208">MEKIPINHCSYRDLVTVPGVGDALATTIVDLRSAHGDMTPEMLMSVSGVRSMPDIMRMLDFKPYIPFSEGSHPVNMASPKSRFRQGPQLSSAPTFGQDAAATWSSKPAFAKWTDGASTPKHPTLPKTITYDGRSSWQAFIARFSSYADECNWSAKQRKNNLCWCLEAMASEFYAMLSEREPNLEYFDLIKKMEKRFGLRDLPEATQMQFNYAKQSSEETILDWADRVLYMVTRAFPNLPEMHVQKQVVLKFCQGCSDREAGLYAINSRPATIETAVDCVKRCRSVNDVDGMGADLCKVGITAQTPPRRPNPGDFSSLDKRMTTLEDQFKSIQGSLDKLTALATHRPRERSRSPALDMSRSSCFQCGKLGHFQRDCPGVKTEKTASFIDDQSNYSGSESEADLRPEQLTADYQ</sequence>
<dbReference type="OrthoDB" id="6161332at2759"/>
<dbReference type="SUPFAM" id="SSF47781">
    <property type="entry name" value="RuvA domain 2-like"/>
    <property type="match status" value="1"/>
</dbReference>
<evidence type="ECO:0000256" key="1">
    <source>
        <dbReference type="PROSITE-ProRule" id="PRU00047"/>
    </source>
</evidence>
<dbReference type="InterPro" id="IPR001878">
    <property type="entry name" value="Znf_CCHC"/>
</dbReference>
<dbReference type="GeneID" id="119735345"/>
<evidence type="ECO:0000256" key="2">
    <source>
        <dbReference type="SAM" id="MobiDB-lite"/>
    </source>
</evidence>
<feature type="domain" description="CCHC-type" evidence="3">
    <location>
        <begin position="362"/>
        <end position="376"/>
    </location>
</feature>
<dbReference type="GO" id="GO:0003676">
    <property type="term" value="F:nucleic acid binding"/>
    <property type="evidence" value="ECO:0007669"/>
    <property type="project" value="InterPro"/>
</dbReference>
<dbReference type="EnsemblMetazoa" id="XM_038209041.1">
    <property type="protein sequence ID" value="XP_038064969.1"/>
    <property type="gene ID" value="LOC119735345"/>
</dbReference>
<dbReference type="PROSITE" id="PS50158">
    <property type="entry name" value="ZF_CCHC"/>
    <property type="match status" value="1"/>
</dbReference>
<accession>A0A914ANF7</accession>
<feature type="region of interest" description="Disordered" evidence="2">
    <location>
        <begin position="384"/>
        <end position="412"/>
    </location>
</feature>
<evidence type="ECO:0000313" key="4">
    <source>
        <dbReference type="EnsemblMetazoa" id="XP_038064969.1"/>
    </source>
</evidence>
<keyword evidence="1" id="KW-0479">Metal-binding</keyword>
<dbReference type="Gene3D" id="4.10.60.10">
    <property type="entry name" value="Zinc finger, CCHC-type"/>
    <property type="match status" value="1"/>
</dbReference>
<dbReference type="PANTHER" id="PTHR19963">
    <property type="entry name" value="CCHC-TYPE DOMAIN-CONTAINING PROTEIN"/>
    <property type="match status" value="1"/>
</dbReference>
<organism evidence="4 5">
    <name type="scientific">Patiria miniata</name>
    <name type="common">Bat star</name>
    <name type="synonym">Asterina miniata</name>
    <dbReference type="NCBI Taxonomy" id="46514"/>
    <lineage>
        <taxon>Eukaryota</taxon>
        <taxon>Metazoa</taxon>
        <taxon>Echinodermata</taxon>
        <taxon>Eleutherozoa</taxon>
        <taxon>Asterozoa</taxon>
        <taxon>Asteroidea</taxon>
        <taxon>Valvatacea</taxon>
        <taxon>Valvatida</taxon>
        <taxon>Asterinidae</taxon>
        <taxon>Patiria</taxon>
    </lineage>
</organism>
<dbReference type="InterPro" id="IPR036875">
    <property type="entry name" value="Znf_CCHC_sf"/>
</dbReference>
<dbReference type="AlphaFoldDB" id="A0A914ANF7"/>
<dbReference type="RefSeq" id="XP_038064969.1">
    <property type="nucleotide sequence ID" value="XM_038209041.1"/>
</dbReference>
<dbReference type="Pfam" id="PF12836">
    <property type="entry name" value="HHH_3"/>
    <property type="match status" value="1"/>
</dbReference>
<dbReference type="Proteomes" id="UP000887568">
    <property type="component" value="Unplaced"/>
</dbReference>
<reference evidence="4" key="1">
    <citation type="submission" date="2022-11" db="UniProtKB">
        <authorList>
            <consortium name="EnsemblMetazoa"/>
        </authorList>
    </citation>
    <scope>IDENTIFICATION</scope>
</reference>
<name>A0A914ANF7_PATMI</name>
<evidence type="ECO:0000259" key="3">
    <source>
        <dbReference type="PROSITE" id="PS50158"/>
    </source>
</evidence>
<dbReference type="GO" id="GO:0008270">
    <property type="term" value="F:zinc ion binding"/>
    <property type="evidence" value="ECO:0007669"/>
    <property type="project" value="UniProtKB-KW"/>
</dbReference>
<feature type="compositionally biased region" description="Polar residues" evidence="2">
    <location>
        <begin position="388"/>
        <end position="397"/>
    </location>
</feature>
<dbReference type="InterPro" id="IPR010994">
    <property type="entry name" value="RuvA_2-like"/>
</dbReference>
<dbReference type="OMA" id="WCLEAMA"/>
<dbReference type="Gene3D" id="1.10.150.320">
    <property type="entry name" value="Photosystem II 12 kDa extrinsic protein"/>
    <property type="match status" value="1"/>
</dbReference>
<protein>
    <recommendedName>
        <fullName evidence="3">CCHC-type domain-containing protein</fullName>
    </recommendedName>
</protein>
<dbReference type="Pfam" id="PF00098">
    <property type="entry name" value="zf-CCHC"/>
    <property type="match status" value="1"/>
</dbReference>
<dbReference type="SUPFAM" id="SSF57756">
    <property type="entry name" value="Retrovirus zinc finger-like domains"/>
    <property type="match status" value="1"/>
</dbReference>
<keyword evidence="1" id="KW-0863">Zinc-finger</keyword>
<keyword evidence="5" id="KW-1185">Reference proteome</keyword>
<dbReference type="SMART" id="SM00343">
    <property type="entry name" value="ZnF_C2HC"/>
    <property type="match status" value="1"/>
</dbReference>
<keyword evidence="1" id="KW-0862">Zinc</keyword>
<dbReference type="PANTHER" id="PTHR19963:SF30">
    <property type="entry name" value="ENDONUCLEASE_EXONUCLEASE_PHOSPHATASE DOMAIN-CONTAINING PROTEIN"/>
    <property type="match status" value="1"/>
</dbReference>
<evidence type="ECO:0000313" key="5">
    <source>
        <dbReference type="Proteomes" id="UP000887568"/>
    </source>
</evidence>